<evidence type="ECO:0000313" key="4">
    <source>
        <dbReference type="Proteomes" id="UP000238071"/>
    </source>
</evidence>
<dbReference type="InterPro" id="IPR039447">
    <property type="entry name" value="UreH-like_TM_dom"/>
</dbReference>
<feature type="transmembrane region" description="Helical" evidence="1">
    <location>
        <begin position="184"/>
        <end position="206"/>
    </location>
</feature>
<keyword evidence="1" id="KW-0472">Membrane</keyword>
<proteinExistence type="predicted"/>
<reference evidence="3 4" key="1">
    <citation type="submission" date="2018-02" db="EMBL/GenBank/DDBJ databases">
        <title>Subsurface microbial communities from deep shales in Ohio and West Virginia, USA.</title>
        <authorList>
            <person name="Wrighton K."/>
        </authorList>
    </citation>
    <scope>NUCLEOTIDE SEQUENCE [LARGE SCALE GENOMIC DNA]</scope>
    <source>
        <strain evidence="3 4">OWC-G53F</strain>
    </source>
</reference>
<accession>A0A2S6GW31</accession>
<feature type="domain" description="Urease accessory protein UreH-like transmembrane" evidence="2">
    <location>
        <begin position="64"/>
        <end position="261"/>
    </location>
</feature>
<dbReference type="Pfam" id="PF13386">
    <property type="entry name" value="DsbD_2"/>
    <property type="match status" value="1"/>
</dbReference>
<dbReference type="AlphaFoldDB" id="A0A2S6GW31"/>
<dbReference type="EMBL" id="PTIY01000010">
    <property type="protein sequence ID" value="PPK69361.1"/>
    <property type="molecule type" value="Genomic_DNA"/>
</dbReference>
<gene>
    <name evidence="3" type="ORF">B0F88_110147</name>
</gene>
<keyword evidence="1" id="KW-0812">Transmembrane</keyword>
<evidence type="ECO:0000256" key="1">
    <source>
        <dbReference type="SAM" id="Phobius"/>
    </source>
</evidence>
<feature type="transmembrane region" description="Helical" evidence="1">
    <location>
        <begin position="248"/>
        <end position="268"/>
    </location>
</feature>
<name>A0A2S6GW31_9GAMM</name>
<dbReference type="InterPro" id="IPR008972">
    <property type="entry name" value="Cupredoxin"/>
</dbReference>
<dbReference type="RefSeq" id="WP_258076662.1">
    <property type="nucleotide sequence ID" value="NZ_PTIY01000010.1"/>
</dbReference>
<feature type="transmembrane region" description="Helical" evidence="1">
    <location>
        <begin position="62"/>
        <end position="88"/>
    </location>
</feature>
<feature type="transmembrane region" description="Helical" evidence="1">
    <location>
        <begin position="212"/>
        <end position="236"/>
    </location>
</feature>
<feature type="transmembrane region" description="Helical" evidence="1">
    <location>
        <begin position="109"/>
        <end position="129"/>
    </location>
</feature>
<dbReference type="Gene3D" id="2.60.40.420">
    <property type="entry name" value="Cupredoxins - blue copper proteins"/>
    <property type="match status" value="1"/>
</dbReference>
<comment type="caution">
    <text evidence="3">The sequence shown here is derived from an EMBL/GenBank/DDBJ whole genome shotgun (WGS) entry which is preliminary data.</text>
</comment>
<sequence>MNSNNESFQPDPVHRPNALFSVLKKVVAVTFALFGIGLILWLDSWFMSHSDMPKLSRDMSYGLLILIGFLTSFHCVGMCGPLILGYTAKSATNGHKSYATHFLYGIGKTISYTLIGALFGAFGSIVAFTPYTQGAVGVAAGVFLVLFGLHMLEVFPSLSRFQFKAPKFLMRFVGKEYRRHSNPFVIGLLNGLMIICGPLQAMYVMAAGTGSWSQGAAILFFFGIGTLPLLLGFGFLTSLLSTNLTPKLLKASGVIVMALGAIMLNRGLAVTGTGVDFNTLVARVSQQLSPTVAESPSCETEQIINMDVIKTGFKPNKFTLRKGVPVKWVINAKELNECNKAIVVPQYGLDIKFEPGIQVIEFTPPETGVVPWSCWMGMISGTFIVVDNEPEAGRAEKTQPVEQEIPATETEQQRLIRELKQLWRRVMPE</sequence>
<protein>
    <submittedName>
        <fullName evidence="3">Sulfite exporter TauE/SafE</fullName>
    </submittedName>
</protein>
<evidence type="ECO:0000313" key="3">
    <source>
        <dbReference type="EMBL" id="PPK69361.1"/>
    </source>
</evidence>
<feature type="transmembrane region" description="Helical" evidence="1">
    <location>
        <begin position="22"/>
        <end position="42"/>
    </location>
</feature>
<dbReference type="Proteomes" id="UP000238071">
    <property type="component" value="Unassembled WGS sequence"/>
</dbReference>
<dbReference type="PANTHER" id="PTHR42208:SF1">
    <property type="entry name" value="HEAVY METAL TRANSPORTER"/>
    <property type="match status" value="1"/>
</dbReference>
<feature type="transmembrane region" description="Helical" evidence="1">
    <location>
        <begin position="135"/>
        <end position="163"/>
    </location>
</feature>
<organism evidence="3 4">
    <name type="scientific">Methylobacter tundripaludum</name>
    <dbReference type="NCBI Taxonomy" id="173365"/>
    <lineage>
        <taxon>Bacteria</taxon>
        <taxon>Pseudomonadati</taxon>
        <taxon>Pseudomonadota</taxon>
        <taxon>Gammaproteobacteria</taxon>
        <taxon>Methylococcales</taxon>
        <taxon>Methylococcaceae</taxon>
        <taxon>Methylobacter</taxon>
    </lineage>
</organism>
<keyword evidence="1" id="KW-1133">Transmembrane helix</keyword>
<evidence type="ECO:0000259" key="2">
    <source>
        <dbReference type="Pfam" id="PF13386"/>
    </source>
</evidence>
<dbReference type="PANTHER" id="PTHR42208">
    <property type="entry name" value="HEAVY METAL TRANSPORTER-RELATED"/>
    <property type="match status" value="1"/>
</dbReference>
<dbReference type="SUPFAM" id="SSF49503">
    <property type="entry name" value="Cupredoxins"/>
    <property type="match status" value="1"/>
</dbReference>
<keyword evidence="4" id="KW-1185">Reference proteome</keyword>